<dbReference type="HAMAP" id="MF_04110">
    <property type="entry name" value="ENDOLYSIN_T4"/>
    <property type="match status" value="1"/>
</dbReference>
<dbReference type="GO" id="GO:0031640">
    <property type="term" value="P:killing of cells of another organism"/>
    <property type="evidence" value="ECO:0007669"/>
    <property type="project" value="UniProtKB-KW"/>
</dbReference>
<name>A0A926Q0G5_9FLAO</name>
<organism evidence="8 9">
    <name type="scientific">Sinomicrobium weinanense</name>
    <dbReference type="NCBI Taxonomy" id="2842200"/>
    <lineage>
        <taxon>Bacteria</taxon>
        <taxon>Pseudomonadati</taxon>
        <taxon>Bacteroidota</taxon>
        <taxon>Flavobacteriia</taxon>
        <taxon>Flavobacteriales</taxon>
        <taxon>Flavobacteriaceae</taxon>
        <taxon>Sinomicrobium</taxon>
    </lineage>
</organism>
<dbReference type="GO" id="GO:0003796">
    <property type="term" value="F:lysozyme activity"/>
    <property type="evidence" value="ECO:0007669"/>
    <property type="project" value="UniProtKB-EC"/>
</dbReference>
<sequence length="227" mass="25675">MGNRFIKLENDIRTYRTKSFYPKTQSYVKSTGQNHLVSTTAPEYAKMYQNLVFARSGKKRESPSKLTTSKKGVAFIKEWEGFRSKAYNDSEGYCTIGYGHLIKKDKCENIALPEEFKDGITKEEAGKLFLKRLPQYEKAVQRDITKPLYQHEFDALVSLLFNTGANFLNTGGAGGKETKIKKNINAGKYSEGADEMADVTNRGTPGLVKRRKSEIKLFKKGIYDASH</sequence>
<dbReference type="GO" id="GO:0042742">
    <property type="term" value="P:defense response to bacterium"/>
    <property type="evidence" value="ECO:0007669"/>
    <property type="project" value="UniProtKB-KW"/>
</dbReference>
<gene>
    <name evidence="8" type="ORF">IBL28_02365</name>
</gene>
<keyword evidence="4 7" id="KW-0378">Hydrolase</keyword>
<dbReference type="InterPro" id="IPR033907">
    <property type="entry name" value="Endolysin_autolysin"/>
</dbReference>
<evidence type="ECO:0000256" key="6">
    <source>
        <dbReference type="ARBA" id="ARBA00023295"/>
    </source>
</evidence>
<evidence type="ECO:0000256" key="2">
    <source>
        <dbReference type="ARBA" id="ARBA00022529"/>
    </source>
</evidence>
<dbReference type="Proteomes" id="UP000653730">
    <property type="component" value="Unassembled WGS sequence"/>
</dbReference>
<dbReference type="AlphaFoldDB" id="A0A926Q0G5"/>
<dbReference type="Gene3D" id="1.10.530.40">
    <property type="match status" value="1"/>
</dbReference>
<keyword evidence="2 7" id="KW-0929">Antimicrobial</keyword>
<comment type="similarity">
    <text evidence="7">Belongs to the glycosyl hydrolase 24 family.</text>
</comment>
<keyword evidence="3 7" id="KW-0081">Bacteriolytic enzyme</keyword>
<proteinExistence type="inferred from homology"/>
<evidence type="ECO:0000256" key="5">
    <source>
        <dbReference type="ARBA" id="ARBA00023200"/>
    </source>
</evidence>
<evidence type="ECO:0000256" key="4">
    <source>
        <dbReference type="ARBA" id="ARBA00022801"/>
    </source>
</evidence>
<dbReference type="EMBL" id="JACVDC010000003">
    <property type="protein sequence ID" value="MBC9794798.1"/>
    <property type="molecule type" value="Genomic_DNA"/>
</dbReference>
<dbReference type="PANTHER" id="PTHR38107:SF3">
    <property type="entry name" value="LYSOZYME RRRD-RELATED"/>
    <property type="match status" value="1"/>
</dbReference>
<dbReference type="InterPro" id="IPR023347">
    <property type="entry name" value="Lysozyme_dom_sf"/>
</dbReference>
<comment type="catalytic activity">
    <reaction evidence="1 7">
        <text>Hydrolysis of (1-&gt;4)-beta-linkages between N-acetylmuramic acid and N-acetyl-D-glucosamine residues in a peptidoglycan and between N-acetyl-D-glucosamine residues in chitodextrins.</text>
        <dbReference type="EC" id="3.2.1.17"/>
    </reaction>
</comment>
<dbReference type="CDD" id="cd00737">
    <property type="entry name" value="lyz_endolysin_autolysin"/>
    <property type="match status" value="1"/>
</dbReference>
<dbReference type="RefSeq" id="WP_187963955.1">
    <property type="nucleotide sequence ID" value="NZ_JACVDC010000003.1"/>
</dbReference>
<accession>A0A926Q0G5</accession>
<dbReference type="EC" id="3.2.1.17" evidence="7"/>
<dbReference type="InterPro" id="IPR023346">
    <property type="entry name" value="Lysozyme-like_dom_sf"/>
</dbReference>
<keyword evidence="9" id="KW-1185">Reference proteome</keyword>
<evidence type="ECO:0000256" key="1">
    <source>
        <dbReference type="ARBA" id="ARBA00000632"/>
    </source>
</evidence>
<dbReference type="PANTHER" id="PTHR38107">
    <property type="match status" value="1"/>
</dbReference>
<dbReference type="InterPro" id="IPR034690">
    <property type="entry name" value="Endolysin_T4_type"/>
</dbReference>
<dbReference type="SUPFAM" id="SSF53955">
    <property type="entry name" value="Lysozyme-like"/>
    <property type="match status" value="1"/>
</dbReference>
<dbReference type="GO" id="GO:0009253">
    <property type="term" value="P:peptidoglycan catabolic process"/>
    <property type="evidence" value="ECO:0007669"/>
    <property type="project" value="InterPro"/>
</dbReference>
<comment type="caution">
    <text evidence="8">The sequence shown here is derived from an EMBL/GenBank/DDBJ whole genome shotgun (WGS) entry which is preliminary data.</text>
</comment>
<evidence type="ECO:0000256" key="7">
    <source>
        <dbReference type="RuleBase" id="RU003788"/>
    </source>
</evidence>
<keyword evidence="6 7" id="KW-0326">Glycosidase</keyword>
<dbReference type="InterPro" id="IPR051018">
    <property type="entry name" value="Bacteriophage_GH24"/>
</dbReference>
<protein>
    <recommendedName>
        <fullName evidence="7">Lysozyme</fullName>
        <ecNumber evidence="7">3.2.1.17</ecNumber>
    </recommendedName>
</protein>
<dbReference type="Pfam" id="PF00959">
    <property type="entry name" value="Phage_lysozyme"/>
    <property type="match status" value="1"/>
</dbReference>
<evidence type="ECO:0000313" key="8">
    <source>
        <dbReference type="EMBL" id="MBC9794798.1"/>
    </source>
</evidence>
<dbReference type="InterPro" id="IPR002196">
    <property type="entry name" value="Glyco_hydro_24"/>
</dbReference>
<evidence type="ECO:0000313" key="9">
    <source>
        <dbReference type="Proteomes" id="UP000653730"/>
    </source>
</evidence>
<dbReference type="GO" id="GO:0016998">
    <property type="term" value="P:cell wall macromolecule catabolic process"/>
    <property type="evidence" value="ECO:0007669"/>
    <property type="project" value="InterPro"/>
</dbReference>
<evidence type="ECO:0000256" key="3">
    <source>
        <dbReference type="ARBA" id="ARBA00022638"/>
    </source>
</evidence>
<reference evidence="8 9" key="1">
    <citation type="submission" date="2020-09" db="EMBL/GenBank/DDBJ databases">
        <title>Sinomicrobium weinanense sp. nov., a halophilic bacteria isolated from saline-alkali soil.</title>
        <authorList>
            <person name="Wu P."/>
            <person name="Ren H."/>
            <person name="Mei Y."/>
            <person name="Liang Y."/>
            <person name="Chen Z."/>
        </authorList>
    </citation>
    <scope>NUCLEOTIDE SEQUENCE [LARGE SCALE GENOMIC DNA]</scope>
    <source>
        <strain evidence="8 9">FJxs</strain>
    </source>
</reference>
<keyword evidence="5" id="KW-1035">Host cytoplasm</keyword>